<keyword evidence="1" id="KW-0732">Signal</keyword>
<evidence type="ECO:0000256" key="1">
    <source>
        <dbReference type="SAM" id="SignalP"/>
    </source>
</evidence>
<sequence>MIKCFFILLFLSLWTGQTLAGAPAGRNTSVGISFDRTAPPARFDIWFHESGGFDVADPQKWGRNTLTCQSRTDATYGACMNSPVWFSGNPAAPYAINLRFTHALTSKTVDIKVYGDHYMFINNKVFIFASFVTGGTATIADWNREPYFDFYIVKSELDKLALPGIWTATLKQNLRQWGSADCGGNFNDVNVGCPGYLTIARWQANIRIEVVDPGNQQIYLPAFPHSTPIVNLNLTNFPGRPGGSEIQGENSLDMCLYDGNNSTSTRAYLRFEDDGVTSADRAEGAFSIRRRGGSQTDTRDRLDYRVSVTNPITGATETVANGKTLVWQGTNDPQYLRQVVLPGGRESVLCIPAPYYPENPRVCRQQQKRGRLYRHAARYLYAQHVITRSP</sequence>
<evidence type="ECO:0000313" key="2">
    <source>
        <dbReference type="EMBL" id="STD19030.1"/>
    </source>
</evidence>
<name>A0A376F6C5_ENTAS</name>
<dbReference type="AlphaFoldDB" id="A0A376F6C5"/>
<evidence type="ECO:0000313" key="3">
    <source>
        <dbReference type="Proteomes" id="UP000255163"/>
    </source>
</evidence>
<feature type="chain" id="PRO_5016647254" evidence="1">
    <location>
        <begin position="21"/>
        <end position="390"/>
    </location>
</feature>
<dbReference type="InterPro" id="IPR010888">
    <property type="entry name" value="CblD"/>
</dbReference>
<dbReference type="Gene3D" id="2.60.40.2520">
    <property type="entry name" value="CFA/I fimbrial subunit E, adhesin domain"/>
    <property type="match status" value="1"/>
</dbReference>
<dbReference type="Proteomes" id="UP000255163">
    <property type="component" value="Unassembled WGS sequence"/>
</dbReference>
<reference evidence="2 3" key="1">
    <citation type="submission" date="2018-06" db="EMBL/GenBank/DDBJ databases">
        <authorList>
            <consortium name="Pathogen Informatics"/>
            <person name="Doyle S."/>
        </authorList>
    </citation>
    <scope>NUCLEOTIDE SEQUENCE [LARGE SCALE GENOMIC DNA]</scope>
    <source>
        <strain evidence="2 3">NCTC12123</strain>
    </source>
</reference>
<protein>
    <submittedName>
        <fullName evidence="2">Alpha-fimbriae tip adhesin</fullName>
    </submittedName>
</protein>
<dbReference type="Pfam" id="PF07434">
    <property type="entry name" value="CblD"/>
    <property type="match status" value="1"/>
</dbReference>
<dbReference type="Gene3D" id="2.60.40.2040">
    <property type="entry name" value="CFA/I fimbrial subunit E, pilin domain"/>
    <property type="match status" value="1"/>
</dbReference>
<organism evidence="2 3">
    <name type="scientific">Enterobacter asburiae</name>
    <dbReference type="NCBI Taxonomy" id="61645"/>
    <lineage>
        <taxon>Bacteria</taxon>
        <taxon>Pseudomonadati</taxon>
        <taxon>Pseudomonadota</taxon>
        <taxon>Gammaproteobacteria</taxon>
        <taxon>Enterobacterales</taxon>
        <taxon>Enterobacteriaceae</taxon>
        <taxon>Enterobacter</taxon>
        <taxon>Enterobacter cloacae complex</taxon>
    </lineage>
</organism>
<accession>A0A376F6C5</accession>
<dbReference type="EMBL" id="UFYI01000007">
    <property type="protein sequence ID" value="STD19030.1"/>
    <property type="molecule type" value="Genomic_DNA"/>
</dbReference>
<dbReference type="InterPro" id="IPR043037">
    <property type="entry name" value="CfaE_adhesin"/>
</dbReference>
<gene>
    <name evidence="2" type="primary">cfaE</name>
    <name evidence="2" type="ORF">NCTC12123_01099</name>
</gene>
<feature type="signal peptide" evidence="1">
    <location>
        <begin position="1"/>
        <end position="20"/>
    </location>
</feature>
<proteinExistence type="predicted"/>